<organism evidence="8 9">
    <name type="scientific">Eragrostis curvula</name>
    <name type="common">weeping love grass</name>
    <dbReference type="NCBI Taxonomy" id="38414"/>
    <lineage>
        <taxon>Eukaryota</taxon>
        <taxon>Viridiplantae</taxon>
        <taxon>Streptophyta</taxon>
        <taxon>Embryophyta</taxon>
        <taxon>Tracheophyta</taxon>
        <taxon>Spermatophyta</taxon>
        <taxon>Magnoliopsida</taxon>
        <taxon>Liliopsida</taxon>
        <taxon>Poales</taxon>
        <taxon>Poaceae</taxon>
        <taxon>PACMAD clade</taxon>
        <taxon>Chloridoideae</taxon>
        <taxon>Eragrostideae</taxon>
        <taxon>Eragrostidinae</taxon>
        <taxon>Eragrostis</taxon>
    </lineage>
</organism>
<protein>
    <recommendedName>
        <fullName evidence="7">WRKY domain-containing protein</fullName>
    </recommendedName>
</protein>
<feature type="region of interest" description="Disordered" evidence="6">
    <location>
        <begin position="1"/>
        <end position="26"/>
    </location>
</feature>
<keyword evidence="2" id="KW-0805">Transcription regulation</keyword>
<dbReference type="GO" id="GO:0003700">
    <property type="term" value="F:DNA-binding transcription factor activity"/>
    <property type="evidence" value="ECO:0007669"/>
    <property type="project" value="InterPro"/>
</dbReference>
<evidence type="ECO:0000313" key="8">
    <source>
        <dbReference type="EMBL" id="TVU36638.1"/>
    </source>
</evidence>
<dbReference type="InterPro" id="IPR003657">
    <property type="entry name" value="WRKY_dom"/>
</dbReference>
<feature type="domain" description="WRKY" evidence="7">
    <location>
        <begin position="121"/>
        <end position="143"/>
    </location>
</feature>
<dbReference type="Pfam" id="PF03106">
    <property type="entry name" value="WRKY"/>
    <property type="match status" value="1"/>
</dbReference>
<evidence type="ECO:0000256" key="1">
    <source>
        <dbReference type="ARBA" id="ARBA00004123"/>
    </source>
</evidence>
<name>A0A5J9VLI8_9POAL</name>
<feature type="compositionally biased region" description="Basic and acidic residues" evidence="6">
    <location>
        <begin position="97"/>
        <end position="110"/>
    </location>
</feature>
<sequence>MQAQSRFSVSSGSSSSSSVSADEHEAVIRELTRGHELTAQLQAEALRALQGNGEAEATAAGILQKVSGAFAFCLNIMGSPAARAPPSGPPTPPEMPEQGRRTIGRDENVPRRQVFTYSPYSDGYQWRKYGQKRITNTIFPSSA</sequence>
<comment type="subcellular location">
    <subcellularLocation>
        <location evidence="1">Nucleus</location>
    </subcellularLocation>
</comment>
<evidence type="ECO:0000256" key="4">
    <source>
        <dbReference type="ARBA" id="ARBA00023163"/>
    </source>
</evidence>
<evidence type="ECO:0000313" key="9">
    <source>
        <dbReference type="Proteomes" id="UP000324897"/>
    </source>
</evidence>
<dbReference type="Gene3D" id="2.20.25.80">
    <property type="entry name" value="WRKY domain"/>
    <property type="match status" value="1"/>
</dbReference>
<dbReference type="EMBL" id="RWGY01000009">
    <property type="protein sequence ID" value="TVU36638.1"/>
    <property type="molecule type" value="Genomic_DNA"/>
</dbReference>
<dbReference type="Gramene" id="TVU36638">
    <property type="protein sequence ID" value="TVU36638"/>
    <property type="gene ID" value="EJB05_18579"/>
</dbReference>
<comment type="caution">
    <text evidence="8">The sequence shown here is derived from an EMBL/GenBank/DDBJ whole genome shotgun (WGS) entry which is preliminary data.</text>
</comment>
<feature type="region of interest" description="Disordered" evidence="6">
    <location>
        <begin position="81"/>
        <end position="110"/>
    </location>
</feature>
<evidence type="ECO:0000256" key="2">
    <source>
        <dbReference type="ARBA" id="ARBA00023015"/>
    </source>
</evidence>
<reference evidence="8 9" key="1">
    <citation type="journal article" date="2019" name="Sci. Rep.">
        <title>A high-quality genome of Eragrostis curvula grass provides insights into Poaceae evolution and supports new strategies to enhance forage quality.</title>
        <authorList>
            <person name="Carballo J."/>
            <person name="Santos B.A.C.M."/>
            <person name="Zappacosta D."/>
            <person name="Garbus I."/>
            <person name="Selva J.P."/>
            <person name="Gallo C.A."/>
            <person name="Diaz A."/>
            <person name="Albertini E."/>
            <person name="Caccamo M."/>
            <person name="Echenique V."/>
        </authorList>
    </citation>
    <scope>NUCLEOTIDE SEQUENCE [LARGE SCALE GENOMIC DNA]</scope>
    <source>
        <strain evidence="9">cv. Victoria</strain>
        <tissue evidence="8">Leaf</tissue>
    </source>
</reference>
<feature type="compositionally biased region" description="Low complexity" evidence="6">
    <location>
        <begin position="8"/>
        <end position="20"/>
    </location>
</feature>
<dbReference type="InterPro" id="IPR036576">
    <property type="entry name" value="WRKY_dom_sf"/>
</dbReference>
<dbReference type="SUPFAM" id="SSF118290">
    <property type="entry name" value="WRKY DNA-binding domain"/>
    <property type="match status" value="1"/>
</dbReference>
<gene>
    <name evidence="8" type="ORF">EJB05_18579</name>
</gene>
<evidence type="ECO:0000259" key="7">
    <source>
        <dbReference type="PROSITE" id="PS50811"/>
    </source>
</evidence>
<dbReference type="GO" id="GO:0043565">
    <property type="term" value="F:sequence-specific DNA binding"/>
    <property type="evidence" value="ECO:0007669"/>
    <property type="project" value="InterPro"/>
</dbReference>
<feature type="compositionally biased region" description="Pro residues" evidence="6">
    <location>
        <begin position="86"/>
        <end position="95"/>
    </location>
</feature>
<dbReference type="OrthoDB" id="690635at2759"/>
<dbReference type="Proteomes" id="UP000324897">
    <property type="component" value="Unassembled WGS sequence"/>
</dbReference>
<feature type="non-terminal residue" evidence="8">
    <location>
        <position position="1"/>
    </location>
</feature>
<keyword evidence="3" id="KW-0238">DNA-binding</keyword>
<accession>A0A5J9VLI8</accession>
<dbReference type="PROSITE" id="PS50811">
    <property type="entry name" value="WRKY"/>
    <property type="match status" value="1"/>
</dbReference>
<keyword evidence="4" id="KW-0804">Transcription</keyword>
<evidence type="ECO:0000256" key="5">
    <source>
        <dbReference type="ARBA" id="ARBA00023242"/>
    </source>
</evidence>
<proteinExistence type="predicted"/>
<keyword evidence="5" id="KW-0539">Nucleus</keyword>
<dbReference type="GO" id="GO:0005634">
    <property type="term" value="C:nucleus"/>
    <property type="evidence" value="ECO:0007669"/>
    <property type="project" value="UniProtKB-SubCell"/>
</dbReference>
<keyword evidence="9" id="KW-1185">Reference proteome</keyword>
<evidence type="ECO:0000256" key="6">
    <source>
        <dbReference type="SAM" id="MobiDB-lite"/>
    </source>
</evidence>
<dbReference type="AlphaFoldDB" id="A0A5J9VLI8"/>
<evidence type="ECO:0000256" key="3">
    <source>
        <dbReference type="ARBA" id="ARBA00023125"/>
    </source>
</evidence>